<evidence type="ECO:0000313" key="2">
    <source>
        <dbReference type="EMBL" id="MFH8133598.1"/>
    </source>
</evidence>
<dbReference type="Proteomes" id="UP001611251">
    <property type="component" value="Unassembled WGS sequence"/>
</dbReference>
<sequence length="58" mass="6999">MKFFYFVSLIASAGYLLAFLPKLRTQREPVAYWGCWAYLAANAIFWVIYGMRHYLHWF</sequence>
<comment type="caution">
    <text evidence="2">The sequence shown here is derived from an EMBL/GenBank/DDBJ whole genome shotgun (WGS) entry which is preliminary data.</text>
</comment>
<evidence type="ECO:0000313" key="3">
    <source>
        <dbReference type="Proteomes" id="UP001611251"/>
    </source>
</evidence>
<gene>
    <name evidence="2" type="ORF">ABU178_05320</name>
</gene>
<dbReference type="EMBL" id="JBGFSN010000004">
    <property type="protein sequence ID" value="MFH8133598.1"/>
    <property type="molecule type" value="Genomic_DNA"/>
</dbReference>
<dbReference type="RefSeq" id="WP_397212704.1">
    <property type="nucleotide sequence ID" value="NZ_JBGFSN010000004.1"/>
</dbReference>
<feature type="transmembrane region" description="Helical" evidence="1">
    <location>
        <begin position="30"/>
        <end position="49"/>
    </location>
</feature>
<protein>
    <submittedName>
        <fullName evidence="2">Uncharacterized protein</fullName>
    </submittedName>
</protein>
<feature type="transmembrane region" description="Helical" evidence="1">
    <location>
        <begin position="6"/>
        <end position="23"/>
    </location>
</feature>
<keyword evidence="1" id="KW-1133">Transmembrane helix</keyword>
<keyword evidence="1" id="KW-0812">Transmembrane</keyword>
<proteinExistence type="predicted"/>
<accession>A0ABW7PTT5</accession>
<keyword evidence="3" id="KW-1185">Reference proteome</keyword>
<reference evidence="2 3" key="1">
    <citation type="submission" date="2024-08" db="EMBL/GenBank/DDBJ databases">
        <title>Pantoea ronii - a newly identified human opportunistic pathogen.</title>
        <authorList>
            <person name="Keidar-Friedman D."/>
            <person name="Sorek N."/>
            <person name="Leshin-Carmel D."/>
            <person name="Tsur A."/>
            <person name="Amsalem M."/>
            <person name="Tolkach D."/>
            <person name="Brosh-Nissimov T."/>
        </authorList>
    </citation>
    <scope>NUCLEOTIDE SEQUENCE [LARGE SCALE GENOMIC DNA]</scope>
    <source>
        <strain evidence="2 3">AA23256</strain>
    </source>
</reference>
<name>A0ABW7PTT5_9GAMM</name>
<organism evidence="2 3">
    <name type="scientific">Pantoea osteomyelitidis</name>
    <dbReference type="NCBI Taxonomy" id="3230026"/>
    <lineage>
        <taxon>Bacteria</taxon>
        <taxon>Pseudomonadati</taxon>
        <taxon>Pseudomonadota</taxon>
        <taxon>Gammaproteobacteria</taxon>
        <taxon>Enterobacterales</taxon>
        <taxon>Erwiniaceae</taxon>
        <taxon>Pantoea</taxon>
    </lineage>
</organism>
<evidence type="ECO:0000256" key="1">
    <source>
        <dbReference type="SAM" id="Phobius"/>
    </source>
</evidence>
<keyword evidence="1" id="KW-0472">Membrane</keyword>